<evidence type="ECO:0000256" key="1">
    <source>
        <dbReference type="SAM" id="Coils"/>
    </source>
</evidence>
<proteinExistence type="predicted"/>
<dbReference type="InterPro" id="IPR003594">
    <property type="entry name" value="HATPase_dom"/>
</dbReference>
<feature type="coiled-coil region" evidence="1">
    <location>
        <begin position="196"/>
        <end position="230"/>
    </location>
</feature>
<dbReference type="RefSeq" id="WP_221859374.1">
    <property type="nucleotide sequence ID" value="NZ_JAIKTU010000003.1"/>
</dbReference>
<evidence type="ECO:0000313" key="6">
    <source>
        <dbReference type="Proteomes" id="UP001299068"/>
    </source>
</evidence>
<keyword evidence="1" id="KW-0175">Coiled coil</keyword>
<comment type="caution">
    <text evidence="5">The sequence shown here is derived from an EMBL/GenBank/DDBJ whole genome shotgun (WGS) entry which is preliminary data.</text>
</comment>
<dbReference type="PANTHER" id="PTHR34220">
    <property type="entry name" value="SENSOR HISTIDINE KINASE YPDA"/>
    <property type="match status" value="1"/>
</dbReference>
<reference evidence="5 6" key="1">
    <citation type="journal article" date="2021" name="Cell Host Microbe">
        <title>in vivo commensal control of Clostridioides difficile virulence.</title>
        <authorList>
            <person name="Girinathan B.P."/>
            <person name="Dibenedetto N."/>
            <person name="Worley J.N."/>
            <person name="Peltier J."/>
            <person name="Arrieta-Ortiz M.L."/>
            <person name="Rupa Christinal Immanuel S."/>
            <person name="Lavin R."/>
            <person name="Delaney M.L."/>
            <person name="Cummins C."/>
            <person name="Hoffmann M."/>
            <person name="Luo Y."/>
            <person name="Gonzalez-Escalona N."/>
            <person name="Allard M."/>
            <person name="Onderdonk A.B."/>
            <person name="Gerber G.K."/>
            <person name="Sonenshein A.L."/>
            <person name="Baliga N."/>
            <person name="Dupuy B."/>
            <person name="Bry L."/>
        </authorList>
    </citation>
    <scope>NUCLEOTIDE SEQUENCE [LARGE SCALE GENOMIC DNA]</scope>
    <source>
        <strain evidence="5 6">DSM 599</strain>
    </source>
</reference>
<accession>A0ABS7KUV3</accession>
<keyword evidence="6" id="KW-1185">Reference proteome</keyword>
<evidence type="ECO:0000259" key="2">
    <source>
        <dbReference type="Pfam" id="PF02518"/>
    </source>
</evidence>
<dbReference type="PANTHER" id="PTHR34220:SF7">
    <property type="entry name" value="SENSOR HISTIDINE KINASE YPDA"/>
    <property type="match status" value="1"/>
</dbReference>
<dbReference type="InterPro" id="IPR018771">
    <property type="entry name" value="PocR_dom"/>
</dbReference>
<dbReference type="InterPro" id="IPR050640">
    <property type="entry name" value="Bact_2-comp_sensor_kinase"/>
</dbReference>
<organism evidence="5 6">
    <name type="scientific">Clostridium sardiniense</name>
    <name type="common">Clostridium absonum</name>
    <dbReference type="NCBI Taxonomy" id="29369"/>
    <lineage>
        <taxon>Bacteria</taxon>
        <taxon>Bacillati</taxon>
        <taxon>Bacillota</taxon>
        <taxon>Clostridia</taxon>
        <taxon>Eubacteriales</taxon>
        <taxon>Clostridiaceae</taxon>
        <taxon>Clostridium</taxon>
    </lineage>
</organism>
<protein>
    <submittedName>
        <fullName evidence="5">PocR ligand-binding domain-containing protein</fullName>
    </submittedName>
</protein>
<feature type="domain" description="PocR" evidence="4">
    <location>
        <begin position="27"/>
        <end position="189"/>
    </location>
</feature>
<feature type="domain" description="Histidine kinase/HSP90-like ATPase" evidence="2">
    <location>
        <begin position="320"/>
        <end position="423"/>
    </location>
</feature>
<dbReference type="Gene3D" id="3.30.565.10">
    <property type="entry name" value="Histidine kinase-like ATPase, C-terminal domain"/>
    <property type="match status" value="1"/>
</dbReference>
<dbReference type="Pfam" id="PF10114">
    <property type="entry name" value="PocR"/>
    <property type="match status" value="1"/>
</dbReference>
<dbReference type="Proteomes" id="UP001299068">
    <property type="component" value="Unassembled WGS sequence"/>
</dbReference>
<evidence type="ECO:0000259" key="3">
    <source>
        <dbReference type="Pfam" id="PF06580"/>
    </source>
</evidence>
<gene>
    <name evidence="5" type="ORF">K5V21_03915</name>
</gene>
<dbReference type="SUPFAM" id="SSF55874">
    <property type="entry name" value="ATPase domain of HSP90 chaperone/DNA topoisomerase II/histidine kinase"/>
    <property type="match status" value="1"/>
</dbReference>
<evidence type="ECO:0000259" key="4">
    <source>
        <dbReference type="Pfam" id="PF10114"/>
    </source>
</evidence>
<dbReference type="Pfam" id="PF02518">
    <property type="entry name" value="HATPase_c"/>
    <property type="match status" value="1"/>
</dbReference>
<dbReference type="InterPro" id="IPR036890">
    <property type="entry name" value="HATPase_C_sf"/>
</dbReference>
<dbReference type="Pfam" id="PF06580">
    <property type="entry name" value="His_kinase"/>
    <property type="match status" value="1"/>
</dbReference>
<dbReference type="InterPro" id="IPR010559">
    <property type="entry name" value="Sig_transdc_His_kin_internal"/>
</dbReference>
<name>A0ABS7KUV3_CLOSR</name>
<sequence>MNKFHGNNGIKIIDDNLINKFNITSLFGKKTLEGIQEKIAKATGLAFVTVDFKGEPITEMTSFTKFCLERRNRMDTACHCKASDAFGGIQAAVTQKNCVYLCPCGLLEIAIPIIVRGHYLGAFIGGQVRCIDTPKDISRLENLITDSNDYKKENYMKELFDNIPIYKYEKFVSVAELISLIINQMGEKGAYEIIKNDTLKKELEEINNDNKKLKLENDLKNIEISNLKAKVNPYSLLNILNSISSLAIIEDSPRTNDMIILFSEYLKQNFSSEKSCKSLNEEFDRINTYLKMQKIKYGELLNYTIDISEIISIQKVPCDIIIPFVENAIFYGITTNTIDWKIEIDAHYEKDDVVISIRDNGLGLTDKEISKKFKIFKDNYEGYSIKVGIRNAREKLIKLFGKEYDVFIENIHEKGTTSIIRYPRNFDERNV</sequence>
<feature type="domain" description="Signal transduction histidine kinase internal region" evidence="3">
    <location>
        <begin position="223"/>
        <end position="299"/>
    </location>
</feature>
<dbReference type="EMBL" id="JAIKTU010000003">
    <property type="protein sequence ID" value="MBY0754598.1"/>
    <property type="molecule type" value="Genomic_DNA"/>
</dbReference>
<evidence type="ECO:0000313" key="5">
    <source>
        <dbReference type="EMBL" id="MBY0754598.1"/>
    </source>
</evidence>